<sequence length="202" mass="22337">MTRGQSDGNWTDHAMRMEKKNRNRQNGKQQAAMNLRGASVYAEMTKFRIKTKRASRAQRCSTGPEVDMNCGYAKHMQCRCSHPPNARCLHGWCRATVNSTVGFQTNIQQKIIVREQQNETMKHRFLPNQANLAQSVPSDDRAMGGMNDGSFVPYSSSSSTRSWPSGSVSLSYSPDPESSAHFLATPVAAAGGSSNSQYLQQV</sequence>
<dbReference type="Proteomes" id="UP001341281">
    <property type="component" value="Chromosome 01"/>
</dbReference>
<dbReference type="AlphaFoldDB" id="A0AAQ3SJS2"/>
<keyword evidence="3" id="KW-1185">Reference proteome</keyword>
<accession>A0AAQ3SJS2</accession>
<feature type="compositionally biased region" description="Low complexity" evidence="1">
    <location>
        <begin position="155"/>
        <end position="169"/>
    </location>
</feature>
<gene>
    <name evidence="2" type="ORF">U9M48_002403</name>
</gene>
<evidence type="ECO:0000313" key="3">
    <source>
        <dbReference type="Proteomes" id="UP001341281"/>
    </source>
</evidence>
<proteinExistence type="predicted"/>
<protein>
    <submittedName>
        <fullName evidence="2">Uncharacterized protein</fullName>
    </submittedName>
</protein>
<dbReference type="EMBL" id="CP144745">
    <property type="protein sequence ID" value="WVZ51243.1"/>
    <property type="molecule type" value="Genomic_DNA"/>
</dbReference>
<evidence type="ECO:0000256" key="1">
    <source>
        <dbReference type="SAM" id="MobiDB-lite"/>
    </source>
</evidence>
<name>A0AAQ3SJS2_PASNO</name>
<evidence type="ECO:0000313" key="2">
    <source>
        <dbReference type="EMBL" id="WVZ51243.1"/>
    </source>
</evidence>
<organism evidence="2 3">
    <name type="scientific">Paspalum notatum var. saurae</name>
    <dbReference type="NCBI Taxonomy" id="547442"/>
    <lineage>
        <taxon>Eukaryota</taxon>
        <taxon>Viridiplantae</taxon>
        <taxon>Streptophyta</taxon>
        <taxon>Embryophyta</taxon>
        <taxon>Tracheophyta</taxon>
        <taxon>Spermatophyta</taxon>
        <taxon>Magnoliopsida</taxon>
        <taxon>Liliopsida</taxon>
        <taxon>Poales</taxon>
        <taxon>Poaceae</taxon>
        <taxon>PACMAD clade</taxon>
        <taxon>Panicoideae</taxon>
        <taxon>Andropogonodae</taxon>
        <taxon>Paspaleae</taxon>
        <taxon>Paspalinae</taxon>
        <taxon>Paspalum</taxon>
    </lineage>
</organism>
<feature type="region of interest" description="Disordered" evidence="1">
    <location>
        <begin position="129"/>
        <end position="175"/>
    </location>
</feature>
<reference evidence="2 3" key="1">
    <citation type="submission" date="2024-02" db="EMBL/GenBank/DDBJ databases">
        <title>High-quality chromosome-scale genome assembly of Pensacola bahiagrass (Paspalum notatum Flugge var. saurae).</title>
        <authorList>
            <person name="Vega J.M."/>
            <person name="Podio M."/>
            <person name="Orjuela J."/>
            <person name="Siena L.A."/>
            <person name="Pessino S.C."/>
            <person name="Combes M.C."/>
            <person name="Mariac C."/>
            <person name="Albertini E."/>
            <person name="Pupilli F."/>
            <person name="Ortiz J.P.A."/>
            <person name="Leblanc O."/>
        </authorList>
    </citation>
    <scope>NUCLEOTIDE SEQUENCE [LARGE SCALE GENOMIC DNA]</scope>
    <source>
        <strain evidence="2">R1</strain>
        <tissue evidence="2">Leaf</tissue>
    </source>
</reference>